<accession>A0A0F3GVP9</accession>
<dbReference type="EMBL" id="LACI01000793">
    <property type="protein sequence ID" value="KJU85960.1"/>
    <property type="molecule type" value="Genomic_DNA"/>
</dbReference>
<protein>
    <submittedName>
        <fullName evidence="1">Uncharacterized protein</fullName>
    </submittedName>
</protein>
<evidence type="ECO:0000313" key="1">
    <source>
        <dbReference type="EMBL" id="KJU85960.1"/>
    </source>
</evidence>
<sequence length="285" mass="32852">MRPEKIIATLPERITLSNAVFKLNDTQERVVSWLLLFFRYTAISDEKKEGIISLLVNETNLSVVAIGRDGKDNDSGSDILRELVTRQAIQQVDNIDKMEVALVFKAANTALESVIRMELRDFIGSLNRRLNRNIERVVDYYETMISETQQRAIKKGNVDDAKTEDKIKAIKTELKWKTQDLVTSFALNIKTELLSATRIAVPAYVFNISIKRRKSVREFPLVYNQILRRLDALPCEHCFFPEKPYFVCDDRLHIVCKHCYIECTRCQRHYCSACYTDGCPKCGSI</sequence>
<dbReference type="AlphaFoldDB" id="A0A0F3GVP9"/>
<name>A0A0F3GVP9_9BACT</name>
<reference evidence="1 2" key="1">
    <citation type="submission" date="2015-02" db="EMBL/GenBank/DDBJ databases">
        <title>Single-cell genomics of uncultivated deep-branching MTB reveals a conserved set of magnetosome genes.</title>
        <authorList>
            <person name="Kolinko S."/>
            <person name="Richter M."/>
            <person name="Glockner F.O."/>
            <person name="Brachmann A."/>
            <person name="Schuler D."/>
        </authorList>
    </citation>
    <scope>NUCLEOTIDE SEQUENCE [LARGE SCALE GENOMIC DNA]</scope>
    <source>
        <strain evidence="1">TM-1</strain>
    </source>
</reference>
<evidence type="ECO:0000313" key="2">
    <source>
        <dbReference type="Proteomes" id="UP000033423"/>
    </source>
</evidence>
<dbReference type="Proteomes" id="UP000033423">
    <property type="component" value="Unassembled WGS sequence"/>
</dbReference>
<organism evidence="1 2">
    <name type="scientific">Candidatus Magnetobacterium bavaricum</name>
    <dbReference type="NCBI Taxonomy" id="29290"/>
    <lineage>
        <taxon>Bacteria</taxon>
        <taxon>Pseudomonadati</taxon>
        <taxon>Nitrospirota</taxon>
        <taxon>Thermodesulfovibrionia</taxon>
        <taxon>Thermodesulfovibrionales</taxon>
        <taxon>Candidatus Magnetobacteriaceae</taxon>
        <taxon>Candidatus Magnetobacterium</taxon>
    </lineage>
</organism>
<proteinExistence type="predicted"/>
<keyword evidence="2" id="KW-1185">Reference proteome</keyword>
<gene>
    <name evidence="1" type="ORF">MBAV_001846</name>
</gene>
<comment type="caution">
    <text evidence="1">The sequence shown here is derived from an EMBL/GenBank/DDBJ whole genome shotgun (WGS) entry which is preliminary data.</text>
</comment>